<dbReference type="GO" id="GO:0007340">
    <property type="term" value="P:acrosome reaction"/>
    <property type="evidence" value="ECO:0007669"/>
    <property type="project" value="TreeGrafter"/>
</dbReference>
<dbReference type="OrthoDB" id="6339452at2759"/>
<dbReference type="SMART" id="SM00020">
    <property type="entry name" value="Tryp_SPc"/>
    <property type="match status" value="1"/>
</dbReference>
<gene>
    <name evidence="6" type="primary">Acr_4</name>
    <name evidence="6" type="ORF">INDMAC_R11901</name>
</gene>
<evidence type="ECO:0000256" key="4">
    <source>
        <dbReference type="ARBA" id="ARBA00023157"/>
    </source>
</evidence>
<dbReference type="PRINTS" id="PR00722">
    <property type="entry name" value="CHYMOTRYPSIN"/>
</dbReference>
<dbReference type="GO" id="GO:0006508">
    <property type="term" value="P:proteolysis"/>
    <property type="evidence" value="ECO:0007669"/>
    <property type="project" value="UniProtKB-KW"/>
</dbReference>
<proteinExistence type="predicted"/>
<keyword evidence="4" id="KW-1015">Disulfide bond</keyword>
<keyword evidence="7" id="KW-1185">Reference proteome</keyword>
<keyword evidence="3" id="KW-0720">Serine protease</keyword>
<dbReference type="Pfam" id="PF00089">
    <property type="entry name" value="Trypsin"/>
    <property type="match status" value="1"/>
</dbReference>
<dbReference type="AlphaFoldDB" id="A0A7L1GPM0"/>
<feature type="domain" description="Peptidase S1" evidence="5">
    <location>
        <begin position="1"/>
        <end position="237"/>
    </location>
</feature>
<dbReference type="InterPro" id="IPR009003">
    <property type="entry name" value="Peptidase_S1_PA"/>
</dbReference>
<evidence type="ECO:0000256" key="3">
    <source>
        <dbReference type="ARBA" id="ARBA00022825"/>
    </source>
</evidence>
<name>A0A7L1GPM0_9PICI</name>
<dbReference type="FunFam" id="2.40.10.10:FF:000003">
    <property type="entry name" value="Transmembrane serine protease 3"/>
    <property type="match status" value="1"/>
</dbReference>
<dbReference type="PANTHER" id="PTHR24252">
    <property type="entry name" value="ACROSIN-RELATED"/>
    <property type="match status" value="1"/>
</dbReference>
<dbReference type="InterPro" id="IPR018114">
    <property type="entry name" value="TRYPSIN_HIS"/>
</dbReference>
<keyword evidence="1" id="KW-0645">Protease</keyword>
<dbReference type="PANTHER" id="PTHR24252:SF8">
    <property type="entry name" value="ACROSIN"/>
    <property type="match status" value="1"/>
</dbReference>
<dbReference type="CDD" id="cd00190">
    <property type="entry name" value="Tryp_SPc"/>
    <property type="match status" value="1"/>
</dbReference>
<sequence length="243" mass="26244">AHGSSAQPGAWPWIVSIQDPWEAGTGHICAGALISSQWVLTAAHCFLGARNIHMWHVVVGATYLSHPGPETQVHTIKQLLTHPGYSSTSSRNDIALLELAQPVQCSPQVQLGCLPSTSLSLANLSHCYTSGWAAARARCELPAPPHALQEARVDLVSVHLCNSSRWYRGAIHSHNLCVGSTQAGINTCQGDSGSLLMCQASNANYFWLVGVASWGRDCARTGQPSVYTSTQHFYHWILVQRGL</sequence>
<dbReference type="InterPro" id="IPR043504">
    <property type="entry name" value="Peptidase_S1_PA_chymotrypsin"/>
</dbReference>
<dbReference type="GO" id="GO:0004252">
    <property type="term" value="F:serine-type endopeptidase activity"/>
    <property type="evidence" value="ECO:0007669"/>
    <property type="project" value="InterPro"/>
</dbReference>
<reference evidence="6 7" key="1">
    <citation type="submission" date="2019-09" db="EMBL/GenBank/DDBJ databases">
        <title>Bird 10,000 Genomes (B10K) Project - Family phase.</title>
        <authorList>
            <person name="Zhang G."/>
        </authorList>
    </citation>
    <scope>NUCLEOTIDE SEQUENCE [LARGE SCALE GENOMIC DNA]</scope>
    <source>
        <strain evidence="6">B10K-DU-001-78</strain>
        <tissue evidence="6">Muscle</tissue>
    </source>
</reference>
<evidence type="ECO:0000259" key="5">
    <source>
        <dbReference type="PROSITE" id="PS50240"/>
    </source>
</evidence>
<accession>A0A7L1GPM0</accession>
<evidence type="ECO:0000313" key="6">
    <source>
        <dbReference type="EMBL" id="NXN15782.1"/>
    </source>
</evidence>
<dbReference type="Proteomes" id="UP000557230">
    <property type="component" value="Unassembled WGS sequence"/>
</dbReference>
<comment type="caution">
    <text evidence="6">The sequence shown here is derived from an EMBL/GenBank/DDBJ whole genome shotgun (WGS) entry which is preliminary data.</text>
</comment>
<evidence type="ECO:0000256" key="2">
    <source>
        <dbReference type="ARBA" id="ARBA00022801"/>
    </source>
</evidence>
<feature type="non-terminal residue" evidence="6">
    <location>
        <position position="243"/>
    </location>
</feature>
<dbReference type="SUPFAM" id="SSF50494">
    <property type="entry name" value="Trypsin-like serine proteases"/>
    <property type="match status" value="1"/>
</dbReference>
<protein>
    <submittedName>
        <fullName evidence="6">ACRO protein</fullName>
    </submittedName>
</protein>
<dbReference type="PROSITE" id="PS00134">
    <property type="entry name" value="TRYPSIN_HIS"/>
    <property type="match status" value="1"/>
</dbReference>
<dbReference type="EMBL" id="VXBD01010816">
    <property type="protein sequence ID" value="NXN15782.1"/>
    <property type="molecule type" value="Genomic_DNA"/>
</dbReference>
<keyword evidence="2" id="KW-0378">Hydrolase</keyword>
<evidence type="ECO:0000256" key="1">
    <source>
        <dbReference type="ARBA" id="ARBA00022670"/>
    </source>
</evidence>
<dbReference type="InterPro" id="IPR001254">
    <property type="entry name" value="Trypsin_dom"/>
</dbReference>
<feature type="non-terminal residue" evidence="6">
    <location>
        <position position="1"/>
    </location>
</feature>
<evidence type="ECO:0000313" key="7">
    <source>
        <dbReference type="Proteomes" id="UP000557230"/>
    </source>
</evidence>
<dbReference type="Gene3D" id="2.40.10.10">
    <property type="entry name" value="Trypsin-like serine proteases"/>
    <property type="match status" value="2"/>
</dbReference>
<dbReference type="PROSITE" id="PS50240">
    <property type="entry name" value="TRYPSIN_DOM"/>
    <property type="match status" value="1"/>
</dbReference>
<dbReference type="InterPro" id="IPR001314">
    <property type="entry name" value="Peptidase_S1A"/>
</dbReference>
<organism evidence="6 7">
    <name type="scientific">Indicator maculatus</name>
    <name type="common">spotted honeyguide</name>
    <dbReference type="NCBI Taxonomy" id="545262"/>
    <lineage>
        <taxon>Eukaryota</taxon>
        <taxon>Metazoa</taxon>
        <taxon>Chordata</taxon>
        <taxon>Craniata</taxon>
        <taxon>Vertebrata</taxon>
        <taxon>Euteleostomi</taxon>
        <taxon>Archelosauria</taxon>
        <taxon>Archosauria</taxon>
        <taxon>Dinosauria</taxon>
        <taxon>Saurischia</taxon>
        <taxon>Theropoda</taxon>
        <taxon>Coelurosauria</taxon>
        <taxon>Aves</taxon>
        <taxon>Neognathae</taxon>
        <taxon>Neoaves</taxon>
        <taxon>Telluraves</taxon>
        <taxon>Coraciimorphae</taxon>
        <taxon>Piciformes</taxon>
        <taxon>Indicatoridae</taxon>
        <taxon>Indicator</taxon>
    </lineage>
</organism>